<dbReference type="OrthoDB" id="9805307at2"/>
<reference evidence="4 5" key="1">
    <citation type="submission" date="2016-02" db="EMBL/GenBank/DDBJ databases">
        <title>Draft Genome for Tepidibacillus decaturensis nov. sp. Strain Z9, an Anaerobic, Moderately Thermophilic and Heterotrophic Bacterium from Deep Subsurface of the Illinois Basin, USA.</title>
        <authorList>
            <person name="Dong Y."/>
            <person name="Chang J.Y."/>
            <person name="Sanford R."/>
            <person name="Fouke B.W."/>
        </authorList>
    </citation>
    <scope>NUCLEOTIDE SEQUENCE [LARGE SCALE GENOMIC DNA]</scope>
    <source>
        <strain evidence="4 5">Z9</strain>
    </source>
</reference>
<feature type="domain" description="Fumarylacetoacetase-like C-terminal" evidence="3">
    <location>
        <begin position="94"/>
        <end position="300"/>
    </location>
</feature>
<evidence type="ECO:0000259" key="3">
    <source>
        <dbReference type="Pfam" id="PF01557"/>
    </source>
</evidence>
<keyword evidence="5" id="KW-1185">Reference proteome</keyword>
<proteinExistence type="inferred from homology"/>
<evidence type="ECO:0000313" key="5">
    <source>
        <dbReference type="Proteomes" id="UP000070352"/>
    </source>
</evidence>
<dbReference type="InterPro" id="IPR011234">
    <property type="entry name" value="Fumarylacetoacetase-like_C"/>
</dbReference>
<evidence type="ECO:0000256" key="2">
    <source>
        <dbReference type="ARBA" id="ARBA00022723"/>
    </source>
</evidence>
<evidence type="ECO:0000313" key="4">
    <source>
        <dbReference type="EMBL" id="KXG42754.1"/>
    </source>
</evidence>
<sequence>MRFVTFQLGQETKLGVVNEEVTEVIDLQRAQSAKEVKLLPTSMIEAITLGDRFIKDVNELLEWVELQENRNWVYQLNSEEVTLLAPIPRPPKNIFCLGKNYAAHALEMGSADEIPKHPMVFTKAATSVNGPFADIWNHSDITSALDYEGELAVVIGKKGSKISKEEAFDYVFGYTMINDITARDLQKRHKQFFLGKSLDTACPMGPFIAYKSLIIDPNNLHIETRVNGEVRQSANTEQLIFDIPTIISTISQGTTLEPGDVIATGTPAGVGEGFTPPRYLKANDIVEIHVEGLGWLRNKIIESSNRL</sequence>
<dbReference type="GO" id="GO:0016853">
    <property type="term" value="F:isomerase activity"/>
    <property type="evidence" value="ECO:0007669"/>
    <property type="project" value="UniProtKB-ARBA"/>
</dbReference>
<dbReference type="STRING" id="1413211.U473_00855"/>
<gene>
    <name evidence="4" type="ORF">U473_00855</name>
</gene>
<dbReference type="Gene3D" id="3.90.850.10">
    <property type="entry name" value="Fumarylacetoacetase-like, C-terminal domain"/>
    <property type="match status" value="1"/>
</dbReference>
<dbReference type="PANTHER" id="PTHR11820:SF7">
    <property type="entry name" value="ACYLPYRUVASE FAHD1, MITOCHONDRIAL"/>
    <property type="match status" value="1"/>
</dbReference>
<dbReference type="Proteomes" id="UP000070352">
    <property type="component" value="Unassembled WGS sequence"/>
</dbReference>
<dbReference type="InterPro" id="IPR036663">
    <property type="entry name" value="Fumarylacetoacetase_C_sf"/>
</dbReference>
<dbReference type="GO" id="GO:0018773">
    <property type="term" value="F:acetylpyruvate hydrolase activity"/>
    <property type="evidence" value="ECO:0007669"/>
    <property type="project" value="TreeGrafter"/>
</dbReference>
<dbReference type="Pfam" id="PF01557">
    <property type="entry name" value="FAA_hydrolase"/>
    <property type="match status" value="1"/>
</dbReference>
<comment type="similarity">
    <text evidence="1">Belongs to the FAH family.</text>
</comment>
<name>A0A135L190_9BACI</name>
<organism evidence="4 5">
    <name type="scientific">Tepidibacillus decaturensis</name>
    <dbReference type="NCBI Taxonomy" id="1413211"/>
    <lineage>
        <taxon>Bacteria</taxon>
        <taxon>Bacillati</taxon>
        <taxon>Bacillota</taxon>
        <taxon>Bacilli</taxon>
        <taxon>Bacillales</taxon>
        <taxon>Bacillaceae</taxon>
        <taxon>Tepidibacillus</taxon>
    </lineage>
</organism>
<dbReference type="GO" id="GO:0046872">
    <property type="term" value="F:metal ion binding"/>
    <property type="evidence" value="ECO:0007669"/>
    <property type="project" value="UniProtKB-KW"/>
</dbReference>
<dbReference type="EMBL" id="LSKU01000001">
    <property type="protein sequence ID" value="KXG42754.1"/>
    <property type="molecule type" value="Genomic_DNA"/>
</dbReference>
<dbReference type="PANTHER" id="PTHR11820">
    <property type="entry name" value="ACYLPYRUVASE"/>
    <property type="match status" value="1"/>
</dbReference>
<protein>
    <recommendedName>
        <fullName evidence="3">Fumarylacetoacetase-like C-terminal domain-containing protein</fullName>
    </recommendedName>
</protein>
<dbReference type="FunFam" id="3.90.850.10:FF:000002">
    <property type="entry name" value="2-hydroxyhepta-2,4-diene-1,7-dioate isomerase"/>
    <property type="match status" value="1"/>
</dbReference>
<accession>A0A135L190</accession>
<dbReference type="GO" id="GO:0019752">
    <property type="term" value="P:carboxylic acid metabolic process"/>
    <property type="evidence" value="ECO:0007669"/>
    <property type="project" value="UniProtKB-ARBA"/>
</dbReference>
<evidence type="ECO:0000256" key="1">
    <source>
        <dbReference type="ARBA" id="ARBA00010211"/>
    </source>
</evidence>
<dbReference type="AlphaFoldDB" id="A0A135L190"/>
<dbReference type="SUPFAM" id="SSF56529">
    <property type="entry name" value="FAH"/>
    <property type="match status" value="1"/>
</dbReference>
<keyword evidence="2" id="KW-0479">Metal-binding</keyword>
<comment type="caution">
    <text evidence="4">The sequence shown here is derived from an EMBL/GenBank/DDBJ whole genome shotgun (WGS) entry which is preliminary data.</text>
</comment>